<dbReference type="InterPro" id="IPR016181">
    <property type="entry name" value="Acyl_CoA_acyltransferase"/>
</dbReference>
<dbReference type="InterPro" id="IPR050276">
    <property type="entry name" value="MshD_Acetyltransferase"/>
</dbReference>
<dbReference type="PANTHER" id="PTHR43617:SF30">
    <property type="entry name" value="HISTONE ACETYLTRANSFERASE"/>
    <property type="match status" value="1"/>
</dbReference>
<dbReference type="EMBL" id="JADKNH010000030">
    <property type="protein sequence ID" value="MBF4696044.1"/>
    <property type="molecule type" value="Genomic_DNA"/>
</dbReference>
<gene>
    <name evidence="2" type="ORF">ISU02_23345</name>
</gene>
<evidence type="ECO:0000313" key="3">
    <source>
        <dbReference type="Proteomes" id="UP000614200"/>
    </source>
</evidence>
<keyword evidence="3" id="KW-1185">Reference proteome</keyword>
<dbReference type="SUPFAM" id="SSF55729">
    <property type="entry name" value="Acyl-CoA N-acyltransferases (Nat)"/>
    <property type="match status" value="1"/>
</dbReference>
<dbReference type="CDD" id="cd04301">
    <property type="entry name" value="NAT_SF"/>
    <property type="match status" value="1"/>
</dbReference>
<dbReference type="Pfam" id="PF00583">
    <property type="entry name" value="Acetyltransf_1"/>
    <property type="match status" value="1"/>
</dbReference>
<dbReference type="PANTHER" id="PTHR43617">
    <property type="entry name" value="L-AMINO ACID N-ACETYLTRANSFERASE"/>
    <property type="match status" value="1"/>
</dbReference>
<dbReference type="Proteomes" id="UP000614200">
    <property type="component" value="Unassembled WGS sequence"/>
</dbReference>
<reference evidence="2 3" key="1">
    <citation type="submission" date="2020-11" db="EMBL/GenBank/DDBJ databases">
        <title>Fusibacter basophilias sp. nov.</title>
        <authorList>
            <person name="Qiu D."/>
        </authorList>
    </citation>
    <scope>NUCLEOTIDE SEQUENCE [LARGE SCALE GENOMIC DNA]</scope>
    <source>
        <strain evidence="2 3">Q10-2</strain>
    </source>
</reference>
<feature type="domain" description="N-acetyltransferase" evidence="1">
    <location>
        <begin position="1"/>
        <end position="165"/>
    </location>
</feature>
<comment type="caution">
    <text evidence="2">The sequence shown here is derived from an EMBL/GenBank/DDBJ whole genome shotgun (WGS) entry which is preliminary data.</text>
</comment>
<dbReference type="RefSeq" id="WP_207736524.1">
    <property type="nucleotide sequence ID" value="NZ_JADKNH010000030.1"/>
</dbReference>
<dbReference type="PROSITE" id="PS51186">
    <property type="entry name" value="GNAT"/>
    <property type="match status" value="1"/>
</dbReference>
<evidence type="ECO:0000313" key="2">
    <source>
        <dbReference type="EMBL" id="MBF4696044.1"/>
    </source>
</evidence>
<evidence type="ECO:0000259" key="1">
    <source>
        <dbReference type="PROSITE" id="PS51186"/>
    </source>
</evidence>
<protein>
    <submittedName>
        <fullName evidence="2">GNAT family N-acetyltransferase</fullName>
    </submittedName>
</protein>
<sequence length="165" mass="19222">MIRKAKISDVENIAKIRVDTWRTAYSGIVNNEYLSSLNYEERANRFRNYLIESSNYMLVYEDEKSKKLFGYIQFGVPNEDNDVDGEIYAIYILQEHQKLGIGRLLMKAAIQALKEIGIKKTIVWVFNDNTRARKFYEHLGGTHIKDKLILIGNDELKSCGYLFNL</sequence>
<proteinExistence type="predicted"/>
<accession>A0ABS0A014</accession>
<name>A0ABS0A014_9FIRM</name>
<organism evidence="2 3">
    <name type="scientific">Fusibacter ferrireducens</name>
    <dbReference type="NCBI Taxonomy" id="2785058"/>
    <lineage>
        <taxon>Bacteria</taxon>
        <taxon>Bacillati</taxon>
        <taxon>Bacillota</taxon>
        <taxon>Clostridia</taxon>
        <taxon>Eubacteriales</taxon>
        <taxon>Eubacteriales Family XII. Incertae Sedis</taxon>
        <taxon>Fusibacter</taxon>
    </lineage>
</organism>
<dbReference type="InterPro" id="IPR000182">
    <property type="entry name" value="GNAT_dom"/>
</dbReference>
<dbReference type="Gene3D" id="3.40.630.30">
    <property type="match status" value="1"/>
</dbReference>